<name>A0AA88SP48_TACVA</name>
<dbReference type="AlphaFoldDB" id="A0AA88SP48"/>
<accession>A0AA88SP48</accession>
<evidence type="ECO:0000256" key="1">
    <source>
        <dbReference type="SAM" id="SignalP"/>
    </source>
</evidence>
<keyword evidence="3" id="KW-1185">Reference proteome</keyword>
<gene>
    <name evidence="2" type="ORF">Q7C36_010810</name>
</gene>
<feature type="signal peptide" evidence="1">
    <location>
        <begin position="1"/>
        <end position="18"/>
    </location>
</feature>
<dbReference type="Proteomes" id="UP001187315">
    <property type="component" value="Unassembled WGS sequence"/>
</dbReference>
<protein>
    <submittedName>
        <fullName evidence="2">Uncharacterized protein</fullName>
    </submittedName>
</protein>
<reference evidence="2" key="1">
    <citation type="submission" date="2023-08" db="EMBL/GenBank/DDBJ databases">
        <title>Pelteobagrus vachellii genome.</title>
        <authorList>
            <person name="Liu H."/>
        </authorList>
    </citation>
    <scope>NUCLEOTIDE SEQUENCE</scope>
    <source>
        <strain evidence="2">PRFRI_2022a</strain>
        <tissue evidence="2">Muscle</tissue>
    </source>
</reference>
<evidence type="ECO:0000313" key="2">
    <source>
        <dbReference type="EMBL" id="KAK2845956.1"/>
    </source>
</evidence>
<organism evidence="2 3">
    <name type="scientific">Tachysurus vachellii</name>
    <name type="common">Darkbarbel catfish</name>
    <name type="synonym">Pelteobagrus vachellii</name>
    <dbReference type="NCBI Taxonomy" id="175792"/>
    <lineage>
        <taxon>Eukaryota</taxon>
        <taxon>Metazoa</taxon>
        <taxon>Chordata</taxon>
        <taxon>Craniata</taxon>
        <taxon>Vertebrata</taxon>
        <taxon>Euteleostomi</taxon>
        <taxon>Actinopterygii</taxon>
        <taxon>Neopterygii</taxon>
        <taxon>Teleostei</taxon>
        <taxon>Ostariophysi</taxon>
        <taxon>Siluriformes</taxon>
        <taxon>Bagridae</taxon>
        <taxon>Tachysurus</taxon>
    </lineage>
</organism>
<proteinExistence type="predicted"/>
<comment type="caution">
    <text evidence="2">The sequence shown here is derived from an EMBL/GenBank/DDBJ whole genome shotgun (WGS) entry which is preliminary data.</text>
</comment>
<evidence type="ECO:0000313" key="3">
    <source>
        <dbReference type="Proteomes" id="UP001187315"/>
    </source>
</evidence>
<dbReference type="EMBL" id="JAVHJS010000010">
    <property type="protein sequence ID" value="KAK2845956.1"/>
    <property type="molecule type" value="Genomic_DNA"/>
</dbReference>
<keyword evidence="1" id="KW-0732">Signal</keyword>
<sequence length="286" mass="32149">MLLFNCLMLTFIAFVSVGHFVKIRRNESVTLPCKRRCPGLVRWVMSHSRDVVVAQCDQTSCSSEAGYDMSHSLYLKADLSLTITAADYHQRSWYTCQCDGKDVCDVRLSVERVNFSKVLEPGDSLTVDLLISERVKITFNRSHDDGTQRSVTLCTVEGREVVCNPEYKKRTSFHSSFSLTDLKESDCGVYTVWDTENDEIISTYTVSLTGKNRPPSLQGGESCSSLLVAAIFFSGSVSGVILHRFVYPWMTQKISNCINRAKKKKSKRSECNQTTAEENSAELVQL</sequence>
<feature type="chain" id="PRO_5041646753" evidence="1">
    <location>
        <begin position="19"/>
        <end position="286"/>
    </location>
</feature>